<gene>
    <name evidence="3" type="ORF">MKZ38_002060</name>
</gene>
<dbReference type="AlphaFoldDB" id="A0AAD5RXB9"/>
<evidence type="ECO:0000256" key="2">
    <source>
        <dbReference type="SAM" id="Phobius"/>
    </source>
</evidence>
<evidence type="ECO:0000313" key="4">
    <source>
        <dbReference type="Proteomes" id="UP001201980"/>
    </source>
</evidence>
<dbReference type="EMBL" id="JAKWBI020000015">
    <property type="protein sequence ID" value="KAJ2906344.1"/>
    <property type="molecule type" value="Genomic_DNA"/>
</dbReference>
<evidence type="ECO:0008006" key="5">
    <source>
        <dbReference type="Google" id="ProtNLM"/>
    </source>
</evidence>
<name>A0AAD5RXB9_9PEZI</name>
<feature type="compositionally biased region" description="Low complexity" evidence="1">
    <location>
        <begin position="21"/>
        <end position="37"/>
    </location>
</feature>
<keyword evidence="2" id="KW-0472">Membrane</keyword>
<dbReference type="Proteomes" id="UP001201980">
    <property type="component" value="Unassembled WGS sequence"/>
</dbReference>
<reference evidence="3" key="1">
    <citation type="submission" date="2022-07" db="EMBL/GenBank/DDBJ databases">
        <title>Draft genome sequence of Zalerion maritima ATCC 34329, a (micro)plastics degrading marine fungus.</title>
        <authorList>
            <person name="Paco A."/>
            <person name="Goncalves M.F.M."/>
            <person name="Rocha-Santos T.A.P."/>
            <person name="Alves A."/>
        </authorList>
    </citation>
    <scope>NUCLEOTIDE SEQUENCE</scope>
    <source>
        <strain evidence="3">ATCC 34329</strain>
    </source>
</reference>
<protein>
    <recommendedName>
        <fullName evidence="5">Apple domain-containing protein</fullName>
    </recommendedName>
</protein>
<sequence>MASAHHDAPEVVPQYLPEVVQPQQTPTQQYQSLQGQPPGIPQPSKSPDQFAYQGAAGAYTPGAKHSTIYGSTPANDVTSTYTGAPPTTLPPHEKPRKTICGCGMLVFILSVVIGVLAAAVIGLAAGTGIEANRVATAETLNDELSSSLAALGAVPTTTGSAESTSTETASTVNYDNVTNGCSTQSEKVSGTIYTPPFYNKPSYKMYCNSDTPLGPLMALFTANFNTCMDACASYTDYLNVTCAAVSFVPEWNNITTAVDGSAPGSCYLKPGPQNTTALTDSSWIEVHAAILDD</sequence>
<keyword evidence="4" id="KW-1185">Reference proteome</keyword>
<feature type="region of interest" description="Disordered" evidence="1">
    <location>
        <begin position="1"/>
        <end position="49"/>
    </location>
</feature>
<evidence type="ECO:0000313" key="3">
    <source>
        <dbReference type="EMBL" id="KAJ2906344.1"/>
    </source>
</evidence>
<feature type="transmembrane region" description="Helical" evidence="2">
    <location>
        <begin position="104"/>
        <end position="125"/>
    </location>
</feature>
<keyword evidence="2" id="KW-0812">Transmembrane</keyword>
<keyword evidence="2" id="KW-1133">Transmembrane helix</keyword>
<organism evidence="3 4">
    <name type="scientific">Zalerion maritima</name>
    <dbReference type="NCBI Taxonomy" id="339359"/>
    <lineage>
        <taxon>Eukaryota</taxon>
        <taxon>Fungi</taxon>
        <taxon>Dikarya</taxon>
        <taxon>Ascomycota</taxon>
        <taxon>Pezizomycotina</taxon>
        <taxon>Sordariomycetes</taxon>
        <taxon>Lulworthiomycetidae</taxon>
        <taxon>Lulworthiales</taxon>
        <taxon>Lulworthiaceae</taxon>
        <taxon>Zalerion</taxon>
    </lineage>
</organism>
<accession>A0AAD5RXB9</accession>
<evidence type="ECO:0000256" key="1">
    <source>
        <dbReference type="SAM" id="MobiDB-lite"/>
    </source>
</evidence>
<proteinExistence type="predicted"/>
<comment type="caution">
    <text evidence="3">The sequence shown here is derived from an EMBL/GenBank/DDBJ whole genome shotgun (WGS) entry which is preliminary data.</text>
</comment>